<dbReference type="EMBL" id="JACRDE010000032">
    <property type="protein sequence ID" value="MBI5248043.1"/>
    <property type="molecule type" value="Genomic_DNA"/>
</dbReference>
<feature type="transmembrane region" description="Helical" evidence="1">
    <location>
        <begin position="210"/>
        <end position="229"/>
    </location>
</feature>
<dbReference type="PANTHER" id="PTHR42736:SF1">
    <property type="entry name" value="PROTEIN-GLUTAMINE GAMMA-GLUTAMYLTRANSFERASE"/>
    <property type="match status" value="1"/>
</dbReference>
<dbReference type="PANTHER" id="PTHR42736">
    <property type="entry name" value="PROTEIN-GLUTAMINE GAMMA-GLUTAMYLTRANSFERASE"/>
    <property type="match status" value="1"/>
</dbReference>
<feature type="transmembrane region" description="Helical" evidence="1">
    <location>
        <begin position="93"/>
        <end position="110"/>
    </location>
</feature>
<keyword evidence="1" id="KW-0472">Membrane</keyword>
<dbReference type="SUPFAM" id="SSF54001">
    <property type="entry name" value="Cysteine proteinases"/>
    <property type="match status" value="1"/>
</dbReference>
<dbReference type="Proteomes" id="UP000807825">
    <property type="component" value="Unassembled WGS sequence"/>
</dbReference>
<feature type="transmembrane region" description="Helical" evidence="1">
    <location>
        <begin position="584"/>
        <end position="606"/>
    </location>
</feature>
<evidence type="ECO:0000259" key="2">
    <source>
        <dbReference type="SMART" id="SM00460"/>
    </source>
</evidence>
<feature type="transmembrane region" description="Helical" evidence="1">
    <location>
        <begin position="170"/>
        <end position="189"/>
    </location>
</feature>
<dbReference type="InterPro" id="IPR038765">
    <property type="entry name" value="Papain-like_cys_pep_sf"/>
</dbReference>
<sequence length="692" mass="78018">MQADQAQDRSAGIRRLLVRFRELPPSFSTVSVVPGKHKVFKWFLTTCVIIAIASTCIENGLHPLLLLLLPVIAAGLLRDDYGREFFLSQKTSFIFFFIYVVLLAIAALSFRSSFTLPISMVYFTFGVLIVRVLTPLTDRNVEQLILLSLGLILVNCIITNHLVFGIMLPVYLFSLMGTLMLFHLARTPARAQESFDPASVRSVREAITRKLALSAFFILVFSVLFFVLIPRPFISMPGLRFGAPASGLGTMTQRISYRQMIGMADMQRIAFMVRLEAGSLPRFPYWRGRVLEKNDGRGWVYAAENKNVTKPVRIDYSQAIAYDFIPYKLQTNTIYAYGFPVGALGKMDRPLYIDPGGEIIVDSPFLYSDSYKITVLNRPFPLGRLSVRFNLDKTGITPRIEALAREWTEGLTSPEAKSSRIVSRLTDRCKYVLQPAPPPEQGNPTEYFLFDSREGNCEYFAGALCLMLRSEGIPARVVEGFAGMDRSSVENEYIVRFGHAHAWVEAALDDNNWTTLDATPPSRLDLTGSLLFGFITDMYDTIEKKWTKYVVYFDRSDQAKLFELLRELQNMDVELPTLGAVDRVSLMTLFFAGAAVLAIFIVAYAMRKKRRSAESIYMSAMRDMAHAGVLESVHPWHEQNTEKILSRAPQAADLARQFMKLYFDSRFGTNGVSIKKLEEAKKELVRAAKGAA</sequence>
<dbReference type="InterPro" id="IPR052901">
    <property type="entry name" value="Bact_TGase-like"/>
</dbReference>
<protein>
    <submittedName>
        <fullName evidence="3">DUF3488 domain-containing protein</fullName>
    </submittedName>
</protein>
<evidence type="ECO:0000313" key="3">
    <source>
        <dbReference type="EMBL" id="MBI5248043.1"/>
    </source>
</evidence>
<reference evidence="3" key="1">
    <citation type="submission" date="2020-07" db="EMBL/GenBank/DDBJ databases">
        <title>Huge and variable diversity of episymbiotic CPR bacteria and DPANN archaea in groundwater ecosystems.</title>
        <authorList>
            <person name="He C.Y."/>
            <person name="Keren R."/>
            <person name="Whittaker M."/>
            <person name="Farag I.F."/>
            <person name="Doudna J."/>
            <person name="Cate J.H.D."/>
            <person name="Banfield J.F."/>
        </authorList>
    </citation>
    <scope>NUCLEOTIDE SEQUENCE</scope>
    <source>
        <strain evidence="3">NC_groundwater_1664_Pr3_B-0.1um_52_9</strain>
    </source>
</reference>
<keyword evidence="1" id="KW-1133">Transmembrane helix</keyword>
<dbReference type="SMART" id="SM00460">
    <property type="entry name" value="TGc"/>
    <property type="match status" value="1"/>
</dbReference>
<feature type="transmembrane region" description="Helical" evidence="1">
    <location>
        <begin position="116"/>
        <end position="133"/>
    </location>
</feature>
<dbReference type="Pfam" id="PF01841">
    <property type="entry name" value="Transglut_core"/>
    <property type="match status" value="1"/>
</dbReference>
<evidence type="ECO:0000256" key="1">
    <source>
        <dbReference type="SAM" id="Phobius"/>
    </source>
</evidence>
<feature type="domain" description="Transglutaminase-like" evidence="2">
    <location>
        <begin position="449"/>
        <end position="520"/>
    </location>
</feature>
<feature type="transmembrane region" description="Helical" evidence="1">
    <location>
        <begin position="145"/>
        <end position="164"/>
    </location>
</feature>
<dbReference type="InterPro" id="IPR021878">
    <property type="entry name" value="TgpA_N"/>
</dbReference>
<dbReference type="AlphaFoldDB" id="A0A9D6UZL7"/>
<feature type="transmembrane region" description="Helical" evidence="1">
    <location>
        <begin position="63"/>
        <end position="81"/>
    </location>
</feature>
<evidence type="ECO:0000313" key="4">
    <source>
        <dbReference type="Proteomes" id="UP000807825"/>
    </source>
</evidence>
<dbReference type="InterPro" id="IPR002931">
    <property type="entry name" value="Transglutaminase-like"/>
</dbReference>
<organism evidence="3 4">
    <name type="scientific">Desulfomonile tiedjei</name>
    <dbReference type="NCBI Taxonomy" id="2358"/>
    <lineage>
        <taxon>Bacteria</taxon>
        <taxon>Pseudomonadati</taxon>
        <taxon>Thermodesulfobacteriota</taxon>
        <taxon>Desulfomonilia</taxon>
        <taxon>Desulfomonilales</taxon>
        <taxon>Desulfomonilaceae</taxon>
        <taxon>Desulfomonile</taxon>
    </lineage>
</organism>
<gene>
    <name evidence="3" type="ORF">HY912_00990</name>
</gene>
<proteinExistence type="predicted"/>
<dbReference type="Pfam" id="PF11992">
    <property type="entry name" value="TgpA_N"/>
    <property type="match status" value="1"/>
</dbReference>
<feature type="transmembrane region" description="Helical" evidence="1">
    <location>
        <begin position="39"/>
        <end position="57"/>
    </location>
</feature>
<accession>A0A9D6UZL7</accession>
<keyword evidence="1" id="KW-0812">Transmembrane</keyword>
<name>A0A9D6UZL7_9BACT</name>
<comment type="caution">
    <text evidence="3">The sequence shown here is derived from an EMBL/GenBank/DDBJ whole genome shotgun (WGS) entry which is preliminary data.</text>
</comment>
<dbReference type="Gene3D" id="3.10.620.30">
    <property type="match status" value="1"/>
</dbReference>